<dbReference type="PATRIC" id="fig|742817.3.peg.2000"/>
<protein>
    <submittedName>
        <fullName evidence="1">Uncharacterized protein</fullName>
    </submittedName>
</protein>
<evidence type="ECO:0000313" key="2">
    <source>
        <dbReference type="Proteomes" id="UP000004892"/>
    </source>
</evidence>
<dbReference type="HOGENOM" id="CLU_3202736_0_0_10"/>
<dbReference type="AlphaFoldDB" id="H1DHZ3"/>
<evidence type="ECO:0000313" key="1">
    <source>
        <dbReference type="EMBL" id="EHP46864.1"/>
    </source>
</evidence>
<organism evidence="1 2">
    <name type="scientific">Odoribacter laneus YIT 12061</name>
    <dbReference type="NCBI Taxonomy" id="742817"/>
    <lineage>
        <taxon>Bacteria</taxon>
        <taxon>Pseudomonadati</taxon>
        <taxon>Bacteroidota</taxon>
        <taxon>Bacteroidia</taxon>
        <taxon>Bacteroidales</taxon>
        <taxon>Odoribacteraceae</taxon>
        <taxon>Odoribacter</taxon>
    </lineage>
</organism>
<sequence length="45" mass="5126">MISVFSLETKKENKLDISFVIPVEIIIFVENINISSGQGVTPYRR</sequence>
<name>H1DHZ3_9BACT</name>
<proteinExistence type="predicted"/>
<comment type="caution">
    <text evidence="1">The sequence shown here is derived from an EMBL/GenBank/DDBJ whole genome shotgun (WGS) entry which is preliminary data.</text>
</comment>
<dbReference type="EMBL" id="ADMC01000024">
    <property type="protein sequence ID" value="EHP46864.1"/>
    <property type="molecule type" value="Genomic_DNA"/>
</dbReference>
<dbReference type="Proteomes" id="UP000004892">
    <property type="component" value="Unassembled WGS sequence"/>
</dbReference>
<accession>H1DHZ3</accession>
<reference evidence="1 2" key="1">
    <citation type="submission" date="2012-01" db="EMBL/GenBank/DDBJ databases">
        <title>The Genome Sequence of Odoribacter laneus YIT 12061.</title>
        <authorList>
            <consortium name="The Broad Institute Genome Sequencing Platform"/>
            <person name="Earl A."/>
            <person name="Ward D."/>
            <person name="Feldgarden M."/>
            <person name="Gevers D."/>
            <person name="Morotomi M."/>
            <person name="Young S.K."/>
            <person name="Zeng Q."/>
            <person name="Gargeya S."/>
            <person name="Fitzgerald M."/>
            <person name="Haas B."/>
            <person name="Abouelleil A."/>
            <person name="Alvarado L."/>
            <person name="Arachchi H.M."/>
            <person name="Berlin A."/>
            <person name="Chapman S.B."/>
            <person name="Gearin G."/>
            <person name="Goldberg J."/>
            <person name="Griggs A."/>
            <person name="Gujja S."/>
            <person name="Hansen M."/>
            <person name="Heiman D."/>
            <person name="Howarth C."/>
            <person name="Larimer J."/>
            <person name="Lui A."/>
            <person name="MacDonald P.J.P."/>
            <person name="McCowen C."/>
            <person name="Montmayeur A."/>
            <person name="Murphy C."/>
            <person name="Neiman D."/>
            <person name="Pearson M."/>
            <person name="Priest M."/>
            <person name="Roberts A."/>
            <person name="Saif S."/>
            <person name="Shea T."/>
            <person name="Sisk P."/>
            <person name="Stolte C."/>
            <person name="Sykes S."/>
            <person name="Wortman J."/>
            <person name="Nusbaum C."/>
            <person name="Birren B."/>
        </authorList>
    </citation>
    <scope>NUCLEOTIDE SEQUENCE [LARGE SCALE GENOMIC DNA]</scope>
    <source>
        <strain evidence="1 2">YIT 12061</strain>
    </source>
</reference>
<gene>
    <name evidence="1" type="ORF">HMPREF9449_01879</name>
</gene>
<dbReference type="STRING" id="742817.HMPREF9449_01879"/>
<keyword evidence="2" id="KW-1185">Reference proteome</keyword>